<evidence type="ECO:0000313" key="3">
    <source>
        <dbReference type="Proteomes" id="UP000241462"/>
    </source>
</evidence>
<accession>A0A2T3ADM5</accession>
<feature type="chain" id="PRO_5015463391" evidence="1">
    <location>
        <begin position="31"/>
        <end position="81"/>
    </location>
</feature>
<dbReference type="InParanoid" id="A0A2T3ADM5"/>
<dbReference type="EMBL" id="KZ678406">
    <property type="protein sequence ID" value="PSR92424.1"/>
    <property type="molecule type" value="Genomic_DNA"/>
</dbReference>
<keyword evidence="3" id="KW-1185">Reference proteome</keyword>
<feature type="signal peptide" evidence="1">
    <location>
        <begin position="1"/>
        <end position="30"/>
    </location>
</feature>
<organism evidence="2 3">
    <name type="scientific">Coniella lustricola</name>
    <dbReference type="NCBI Taxonomy" id="2025994"/>
    <lineage>
        <taxon>Eukaryota</taxon>
        <taxon>Fungi</taxon>
        <taxon>Dikarya</taxon>
        <taxon>Ascomycota</taxon>
        <taxon>Pezizomycotina</taxon>
        <taxon>Sordariomycetes</taxon>
        <taxon>Sordariomycetidae</taxon>
        <taxon>Diaporthales</taxon>
        <taxon>Schizoparmaceae</taxon>
        <taxon>Coniella</taxon>
    </lineage>
</organism>
<gene>
    <name evidence="2" type="ORF">BD289DRAFT_428834</name>
</gene>
<dbReference type="AlphaFoldDB" id="A0A2T3ADM5"/>
<reference evidence="2 3" key="1">
    <citation type="journal article" date="2018" name="Mycol. Prog.">
        <title>Coniella lustricola, a new species from submerged detritus.</title>
        <authorList>
            <person name="Raudabaugh D.B."/>
            <person name="Iturriaga T."/>
            <person name="Carver A."/>
            <person name="Mondo S."/>
            <person name="Pangilinan J."/>
            <person name="Lipzen A."/>
            <person name="He G."/>
            <person name="Amirebrahimi M."/>
            <person name="Grigoriev I.V."/>
            <person name="Miller A.N."/>
        </authorList>
    </citation>
    <scope>NUCLEOTIDE SEQUENCE [LARGE SCALE GENOMIC DNA]</scope>
    <source>
        <strain evidence="2 3">B22-T-1</strain>
    </source>
</reference>
<evidence type="ECO:0000313" key="2">
    <source>
        <dbReference type="EMBL" id="PSR92424.1"/>
    </source>
</evidence>
<evidence type="ECO:0000256" key="1">
    <source>
        <dbReference type="SAM" id="SignalP"/>
    </source>
</evidence>
<sequence>MANRNGINYVSMLLHILLPFLHIQLHPSSSLGIPKLPFPLKKQLGPCRKNLFNMGFRAAIRRASPYLLNTAQALLTTAQVQ</sequence>
<keyword evidence="1" id="KW-0732">Signal</keyword>
<dbReference type="Proteomes" id="UP000241462">
    <property type="component" value="Unassembled WGS sequence"/>
</dbReference>
<proteinExistence type="predicted"/>
<protein>
    <submittedName>
        <fullName evidence="2">Uncharacterized protein</fullName>
    </submittedName>
</protein>
<name>A0A2T3ADM5_9PEZI</name>